<evidence type="ECO:0000256" key="3">
    <source>
        <dbReference type="ARBA" id="ARBA00022692"/>
    </source>
</evidence>
<reference evidence="10 11" key="1">
    <citation type="journal article" date="2016" name="Mol. Biol. Evol.">
        <title>Comparative Genomics of Early-Diverging Mushroom-Forming Fungi Provides Insights into the Origins of Lignocellulose Decay Capabilities.</title>
        <authorList>
            <person name="Nagy L.G."/>
            <person name="Riley R."/>
            <person name="Tritt A."/>
            <person name="Adam C."/>
            <person name="Daum C."/>
            <person name="Floudas D."/>
            <person name="Sun H."/>
            <person name="Yadav J.S."/>
            <person name="Pangilinan J."/>
            <person name="Larsson K.H."/>
            <person name="Matsuura K."/>
            <person name="Barry K."/>
            <person name="Labutti K."/>
            <person name="Kuo R."/>
            <person name="Ohm R.A."/>
            <person name="Bhattacharya S.S."/>
            <person name="Shirouzu T."/>
            <person name="Yoshinaga Y."/>
            <person name="Martin F.M."/>
            <person name="Grigoriev I.V."/>
            <person name="Hibbett D.S."/>
        </authorList>
    </citation>
    <scope>NUCLEOTIDE SEQUENCE [LARGE SCALE GENOMIC DNA]</scope>
    <source>
        <strain evidence="10 11">TUFC12733</strain>
    </source>
</reference>
<dbReference type="Pfam" id="PF09803">
    <property type="entry name" value="Pet100"/>
    <property type="match status" value="1"/>
</dbReference>
<dbReference type="GO" id="GO:0051082">
    <property type="term" value="F:unfolded protein binding"/>
    <property type="evidence" value="ECO:0007669"/>
    <property type="project" value="TreeGrafter"/>
</dbReference>
<dbReference type="GO" id="GO:0005743">
    <property type="term" value="C:mitochondrial inner membrane"/>
    <property type="evidence" value="ECO:0007669"/>
    <property type="project" value="TreeGrafter"/>
</dbReference>
<evidence type="ECO:0008006" key="12">
    <source>
        <dbReference type="Google" id="ProtNLM"/>
    </source>
</evidence>
<dbReference type="AlphaFoldDB" id="A0A167HQD9"/>
<feature type="compositionally biased region" description="Basic and acidic residues" evidence="9">
    <location>
        <begin position="70"/>
        <end position="80"/>
    </location>
</feature>
<dbReference type="InterPro" id="IPR018625">
    <property type="entry name" value="Pet100"/>
</dbReference>
<dbReference type="EMBL" id="KV417317">
    <property type="protein sequence ID" value="KZO91874.1"/>
    <property type="molecule type" value="Genomic_DNA"/>
</dbReference>
<keyword evidence="4" id="KW-0809">Transit peptide</keyword>
<dbReference type="Proteomes" id="UP000076738">
    <property type="component" value="Unassembled WGS sequence"/>
</dbReference>
<keyword evidence="6" id="KW-0496">Mitochondrion</keyword>
<evidence type="ECO:0000256" key="8">
    <source>
        <dbReference type="ARBA" id="ARBA00038077"/>
    </source>
</evidence>
<gene>
    <name evidence="10" type="ORF">CALVIDRAFT_541490</name>
</gene>
<evidence type="ECO:0000256" key="6">
    <source>
        <dbReference type="ARBA" id="ARBA00023128"/>
    </source>
</evidence>
<evidence type="ECO:0000256" key="7">
    <source>
        <dbReference type="ARBA" id="ARBA00023136"/>
    </source>
</evidence>
<keyword evidence="11" id="KW-1185">Reference proteome</keyword>
<evidence type="ECO:0000256" key="5">
    <source>
        <dbReference type="ARBA" id="ARBA00022989"/>
    </source>
</evidence>
<dbReference type="OrthoDB" id="18175at2759"/>
<keyword evidence="5" id="KW-1133">Transmembrane helix</keyword>
<evidence type="ECO:0000313" key="11">
    <source>
        <dbReference type="Proteomes" id="UP000076738"/>
    </source>
</evidence>
<sequence length="92" mass="10751">MAGPNLELFKFGVYIFFPIAMMFHYGNPEWYEKHVLPFKESFWPKEETTNKPPHDKVSLQAELAKLKAERLARRQSHLDDTPPVPAETPRLV</sequence>
<evidence type="ECO:0000256" key="1">
    <source>
        <dbReference type="ARBA" id="ARBA00004167"/>
    </source>
</evidence>
<evidence type="ECO:0000256" key="9">
    <source>
        <dbReference type="SAM" id="MobiDB-lite"/>
    </source>
</evidence>
<evidence type="ECO:0000256" key="2">
    <source>
        <dbReference type="ARBA" id="ARBA00004325"/>
    </source>
</evidence>
<keyword evidence="3" id="KW-0812">Transmembrane</keyword>
<keyword evidence="7" id="KW-0472">Membrane</keyword>
<protein>
    <recommendedName>
        <fullName evidence="12">Mitochondrial cytochrome c oxidase assembly factor</fullName>
    </recommendedName>
</protein>
<accession>A0A167HQD9</accession>
<comment type="similarity">
    <text evidence="8">Belongs to the PET100 family.</text>
</comment>
<evidence type="ECO:0000256" key="4">
    <source>
        <dbReference type="ARBA" id="ARBA00022946"/>
    </source>
</evidence>
<name>A0A167HQD9_CALVF</name>
<dbReference type="STRING" id="1330018.A0A167HQD9"/>
<feature type="region of interest" description="Disordered" evidence="9">
    <location>
        <begin position="70"/>
        <end position="92"/>
    </location>
</feature>
<organism evidence="10 11">
    <name type="scientific">Calocera viscosa (strain TUFC12733)</name>
    <dbReference type="NCBI Taxonomy" id="1330018"/>
    <lineage>
        <taxon>Eukaryota</taxon>
        <taxon>Fungi</taxon>
        <taxon>Dikarya</taxon>
        <taxon>Basidiomycota</taxon>
        <taxon>Agaricomycotina</taxon>
        <taxon>Dacrymycetes</taxon>
        <taxon>Dacrymycetales</taxon>
        <taxon>Dacrymycetaceae</taxon>
        <taxon>Calocera</taxon>
    </lineage>
</organism>
<dbReference type="PANTHER" id="PTHR33968:SF1">
    <property type="entry name" value="PROTEIN PET100 HOMOLOG, MITOCHONDRIAL"/>
    <property type="match status" value="1"/>
</dbReference>
<evidence type="ECO:0000313" key="10">
    <source>
        <dbReference type="EMBL" id="KZO91874.1"/>
    </source>
</evidence>
<dbReference type="PANTHER" id="PTHR33968">
    <property type="entry name" value="PROTEIN PET100 HOMOLOG, MITOCHONDRIAL"/>
    <property type="match status" value="1"/>
</dbReference>
<comment type="subcellular location">
    <subcellularLocation>
        <location evidence="1">Membrane</location>
        <topology evidence="1">Single-pass membrane protein</topology>
    </subcellularLocation>
    <subcellularLocation>
        <location evidence="2">Mitochondrion membrane</location>
    </subcellularLocation>
</comment>
<dbReference type="GO" id="GO:0033617">
    <property type="term" value="P:mitochondrial respiratory chain complex IV assembly"/>
    <property type="evidence" value="ECO:0007669"/>
    <property type="project" value="InterPro"/>
</dbReference>
<proteinExistence type="inferred from homology"/>